<dbReference type="EMBL" id="LXQA010360074">
    <property type="protein sequence ID" value="MCI46620.1"/>
    <property type="molecule type" value="Genomic_DNA"/>
</dbReference>
<dbReference type="Proteomes" id="UP000265520">
    <property type="component" value="Unassembled WGS sequence"/>
</dbReference>
<accession>A0A392SF86</accession>
<feature type="non-terminal residue" evidence="2">
    <location>
        <position position="39"/>
    </location>
</feature>
<evidence type="ECO:0000313" key="3">
    <source>
        <dbReference type="Proteomes" id="UP000265520"/>
    </source>
</evidence>
<protein>
    <submittedName>
        <fullName evidence="2">Uncharacterized protein</fullName>
    </submittedName>
</protein>
<reference evidence="2 3" key="1">
    <citation type="journal article" date="2018" name="Front. Plant Sci.">
        <title>Red Clover (Trifolium pratense) and Zigzag Clover (T. medium) - A Picture of Genomic Similarities and Differences.</title>
        <authorList>
            <person name="Dluhosova J."/>
            <person name="Istvanek J."/>
            <person name="Nedelnik J."/>
            <person name="Repkova J."/>
        </authorList>
    </citation>
    <scope>NUCLEOTIDE SEQUENCE [LARGE SCALE GENOMIC DNA]</scope>
    <source>
        <strain evidence="3">cv. 10/8</strain>
        <tissue evidence="2">Leaf</tissue>
    </source>
</reference>
<keyword evidence="3" id="KW-1185">Reference proteome</keyword>
<evidence type="ECO:0000313" key="2">
    <source>
        <dbReference type="EMBL" id="MCI46620.1"/>
    </source>
</evidence>
<dbReference type="AlphaFoldDB" id="A0A392SF86"/>
<feature type="compositionally biased region" description="Basic and acidic residues" evidence="1">
    <location>
        <begin position="13"/>
        <end position="22"/>
    </location>
</feature>
<sequence length="39" mass="4023">MKLDDGDSGAGSVDEREGREEDSGGSGGGLSEPLREEIE</sequence>
<evidence type="ECO:0000256" key="1">
    <source>
        <dbReference type="SAM" id="MobiDB-lite"/>
    </source>
</evidence>
<feature type="region of interest" description="Disordered" evidence="1">
    <location>
        <begin position="1"/>
        <end position="39"/>
    </location>
</feature>
<proteinExistence type="predicted"/>
<organism evidence="2 3">
    <name type="scientific">Trifolium medium</name>
    <dbReference type="NCBI Taxonomy" id="97028"/>
    <lineage>
        <taxon>Eukaryota</taxon>
        <taxon>Viridiplantae</taxon>
        <taxon>Streptophyta</taxon>
        <taxon>Embryophyta</taxon>
        <taxon>Tracheophyta</taxon>
        <taxon>Spermatophyta</taxon>
        <taxon>Magnoliopsida</taxon>
        <taxon>eudicotyledons</taxon>
        <taxon>Gunneridae</taxon>
        <taxon>Pentapetalae</taxon>
        <taxon>rosids</taxon>
        <taxon>fabids</taxon>
        <taxon>Fabales</taxon>
        <taxon>Fabaceae</taxon>
        <taxon>Papilionoideae</taxon>
        <taxon>50 kb inversion clade</taxon>
        <taxon>NPAAA clade</taxon>
        <taxon>Hologalegina</taxon>
        <taxon>IRL clade</taxon>
        <taxon>Trifolieae</taxon>
        <taxon>Trifolium</taxon>
    </lineage>
</organism>
<comment type="caution">
    <text evidence="2">The sequence shown here is derived from an EMBL/GenBank/DDBJ whole genome shotgun (WGS) entry which is preliminary data.</text>
</comment>
<name>A0A392SF86_9FABA</name>